<dbReference type="STRING" id="571913.VV02_02135"/>
<dbReference type="EMBL" id="CP011112">
    <property type="protein sequence ID" value="AKU14945.1"/>
    <property type="molecule type" value="Genomic_DNA"/>
</dbReference>
<reference evidence="3 4" key="1">
    <citation type="submission" date="2015-03" db="EMBL/GenBank/DDBJ databases">
        <title>Luteipulveratus halotolerans sp. nov., a novel actinobacterium (Dermacoccaceae) from Sarawak, Malaysia.</title>
        <authorList>
            <person name="Juboi H."/>
            <person name="Basik A."/>
            <person name="Shamsul S.S."/>
            <person name="Arnold P."/>
            <person name="Schmitt E.K."/>
            <person name="Sanglier J.-J."/>
            <person name="Yeo T."/>
        </authorList>
    </citation>
    <scope>NUCLEOTIDE SEQUENCE [LARGE SCALE GENOMIC DNA]</scope>
    <source>
        <strain evidence="3 4">MN07-A0370</strain>
    </source>
</reference>
<sequence length="110" mass="12053">MFGSLQWDTLSTLEQQTYYDDHDAFATAVQNSDGCSIRCGEALASSESATVVRFPGEAQALTDGPYAEATEQLGGFYEVEVPSMDVLLGLVKLLPQSYTLEIRPVWEIPD</sequence>
<dbReference type="PANTHER" id="PTHR35174:SF3">
    <property type="entry name" value="BLL7171 PROTEIN"/>
    <property type="match status" value="1"/>
</dbReference>
<dbReference type="SUPFAM" id="SSF54909">
    <property type="entry name" value="Dimeric alpha+beta barrel"/>
    <property type="match status" value="1"/>
</dbReference>
<proteinExistence type="inferred from homology"/>
<organism evidence="3 4">
    <name type="scientific">Luteipulveratus mongoliensis</name>
    <dbReference type="NCBI Taxonomy" id="571913"/>
    <lineage>
        <taxon>Bacteria</taxon>
        <taxon>Bacillati</taxon>
        <taxon>Actinomycetota</taxon>
        <taxon>Actinomycetes</taxon>
        <taxon>Micrococcales</taxon>
        <taxon>Dermacoccaceae</taxon>
        <taxon>Luteipulveratus</taxon>
    </lineage>
</organism>
<dbReference type="InterPro" id="IPR005545">
    <property type="entry name" value="YCII"/>
</dbReference>
<comment type="similarity">
    <text evidence="1">Belongs to the YciI family.</text>
</comment>
<dbReference type="Pfam" id="PF03795">
    <property type="entry name" value="YCII"/>
    <property type="match status" value="1"/>
</dbReference>
<feature type="domain" description="YCII-related" evidence="2">
    <location>
        <begin position="57"/>
        <end position="107"/>
    </location>
</feature>
<name>A0A0K1JED0_9MICO</name>
<protein>
    <recommendedName>
        <fullName evidence="2">YCII-related domain-containing protein</fullName>
    </recommendedName>
</protein>
<gene>
    <name evidence="3" type="ORF">VV02_02135</name>
</gene>
<dbReference type="Proteomes" id="UP000066480">
    <property type="component" value="Chromosome"/>
</dbReference>
<evidence type="ECO:0000259" key="2">
    <source>
        <dbReference type="Pfam" id="PF03795"/>
    </source>
</evidence>
<dbReference type="PANTHER" id="PTHR35174">
    <property type="entry name" value="BLL7171 PROTEIN-RELATED"/>
    <property type="match status" value="1"/>
</dbReference>
<dbReference type="InterPro" id="IPR011008">
    <property type="entry name" value="Dimeric_a/b-barrel"/>
</dbReference>
<dbReference type="Gene3D" id="3.30.70.1060">
    <property type="entry name" value="Dimeric alpha+beta barrel"/>
    <property type="match status" value="1"/>
</dbReference>
<evidence type="ECO:0000256" key="1">
    <source>
        <dbReference type="ARBA" id="ARBA00007689"/>
    </source>
</evidence>
<dbReference type="KEGG" id="lmoi:VV02_02135"/>
<evidence type="ECO:0000313" key="3">
    <source>
        <dbReference type="EMBL" id="AKU14945.1"/>
    </source>
</evidence>
<accession>A0A0K1JED0</accession>
<evidence type="ECO:0000313" key="4">
    <source>
        <dbReference type="Proteomes" id="UP000066480"/>
    </source>
</evidence>
<dbReference type="AlphaFoldDB" id="A0A0K1JED0"/>
<keyword evidence="4" id="KW-1185">Reference proteome</keyword>